<dbReference type="AlphaFoldDB" id="A0A9P8VBJ0"/>
<keyword evidence="3" id="KW-0732">Signal</keyword>
<evidence type="ECO:0000256" key="2">
    <source>
        <dbReference type="ARBA" id="ARBA00022801"/>
    </source>
</evidence>
<dbReference type="SUPFAM" id="SSF53474">
    <property type="entry name" value="alpha/beta-Hydrolases"/>
    <property type="match status" value="1"/>
</dbReference>
<dbReference type="OrthoDB" id="408631at2759"/>
<protein>
    <recommendedName>
        <fullName evidence="3">Carboxylic ester hydrolase</fullName>
        <ecNumber evidence="3">3.1.1.-</ecNumber>
    </recommendedName>
</protein>
<proteinExistence type="inferred from homology"/>
<organism evidence="5 6">
    <name type="scientific">Plectosphaerella plurivora</name>
    <dbReference type="NCBI Taxonomy" id="936078"/>
    <lineage>
        <taxon>Eukaryota</taxon>
        <taxon>Fungi</taxon>
        <taxon>Dikarya</taxon>
        <taxon>Ascomycota</taxon>
        <taxon>Pezizomycotina</taxon>
        <taxon>Sordariomycetes</taxon>
        <taxon>Hypocreomycetidae</taxon>
        <taxon>Glomerellales</taxon>
        <taxon>Plectosphaerellaceae</taxon>
        <taxon>Plectosphaerella</taxon>
    </lineage>
</organism>
<gene>
    <name evidence="5" type="ORF">F5X68DRAFT_170720</name>
</gene>
<comment type="caution">
    <text evidence="5">The sequence shown here is derived from an EMBL/GenBank/DDBJ whole genome shotgun (WGS) entry which is preliminary data.</text>
</comment>
<dbReference type="GO" id="GO:0052689">
    <property type="term" value="F:carboxylic ester hydrolase activity"/>
    <property type="evidence" value="ECO:0007669"/>
    <property type="project" value="TreeGrafter"/>
</dbReference>
<comment type="similarity">
    <text evidence="1 3">Belongs to the type-B carboxylesterase/lipase family.</text>
</comment>
<dbReference type="InterPro" id="IPR029058">
    <property type="entry name" value="AB_hydrolase_fold"/>
</dbReference>
<dbReference type="PANTHER" id="PTHR43918:SF4">
    <property type="entry name" value="CARBOXYLIC ESTER HYDROLASE"/>
    <property type="match status" value="1"/>
</dbReference>
<dbReference type="Pfam" id="PF00135">
    <property type="entry name" value="COesterase"/>
    <property type="match status" value="1"/>
</dbReference>
<name>A0A9P8VBJ0_9PEZI</name>
<evidence type="ECO:0000256" key="1">
    <source>
        <dbReference type="ARBA" id="ARBA00005964"/>
    </source>
</evidence>
<dbReference type="EMBL" id="JAGSXJ010000014">
    <property type="protein sequence ID" value="KAH6685938.1"/>
    <property type="molecule type" value="Genomic_DNA"/>
</dbReference>
<keyword evidence="6" id="KW-1185">Reference proteome</keyword>
<feature type="domain" description="Carboxylesterase type B" evidence="4">
    <location>
        <begin position="37"/>
        <end position="373"/>
    </location>
</feature>
<keyword evidence="2 3" id="KW-0378">Hydrolase</keyword>
<dbReference type="Gene3D" id="3.40.50.1820">
    <property type="entry name" value="alpha/beta hydrolase"/>
    <property type="match status" value="2"/>
</dbReference>
<reference evidence="5" key="1">
    <citation type="journal article" date="2021" name="Nat. Commun.">
        <title>Genetic determinants of endophytism in the Arabidopsis root mycobiome.</title>
        <authorList>
            <person name="Mesny F."/>
            <person name="Miyauchi S."/>
            <person name="Thiergart T."/>
            <person name="Pickel B."/>
            <person name="Atanasova L."/>
            <person name="Karlsson M."/>
            <person name="Huettel B."/>
            <person name="Barry K.W."/>
            <person name="Haridas S."/>
            <person name="Chen C."/>
            <person name="Bauer D."/>
            <person name="Andreopoulos W."/>
            <person name="Pangilinan J."/>
            <person name="LaButti K."/>
            <person name="Riley R."/>
            <person name="Lipzen A."/>
            <person name="Clum A."/>
            <person name="Drula E."/>
            <person name="Henrissat B."/>
            <person name="Kohler A."/>
            <person name="Grigoriev I.V."/>
            <person name="Martin F.M."/>
            <person name="Hacquard S."/>
        </authorList>
    </citation>
    <scope>NUCLEOTIDE SEQUENCE</scope>
    <source>
        <strain evidence="5">MPI-SDFR-AT-0117</strain>
    </source>
</reference>
<dbReference type="PROSITE" id="PS00941">
    <property type="entry name" value="CARBOXYLESTERASE_B_2"/>
    <property type="match status" value="1"/>
</dbReference>
<evidence type="ECO:0000313" key="5">
    <source>
        <dbReference type="EMBL" id="KAH6685938.1"/>
    </source>
</evidence>
<dbReference type="PROSITE" id="PS00122">
    <property type="entry name" value="CARBOXYLESTERASE_B_1"/>
    <property type="match status" value="1"/>
</dbReference>
<dbReference type="Proteomes" id="UP000770015">
    <property type="component" value="Unassembled WGS sequence"/>
</dbReference>
<dbReference type="InterPro" id="IPR019826">
    <property type="entry name" value="Carboxylesterase_B_AS"/>
</dbReference>
<evidence type="ECO:0000313" key="6">
    <source>
        <dbReference type="Proteomes" id="UP000770015"/>
    </source>
</evidence>
<evidence type="ECO:0000259" key="4">
    <source>
        <dbReference type="Pfam" id="PF00135"/>
    </source>
</evidence>
<dbReference type="PANTHER" id="PTHR43918">
    <property type="entry name" value="ACETYLCHOLINESTERASE"/>
    <property type="match status" value="1"/>
</dbReference>
<accession>A0A9P8VBJ0</accession>
<sequence>MTRCSVLYHVAALALGLIGSSQASPCQQCPRDLSSHLEVKTTNGAITGHLAPNTTCVVEFLGIPYAKPPVGNLRFAAPERFTGNTAQEASSYGFDCPLTASAPVNYPELTQQAQRIIGYFASAAGTPQSEDCLTLNIWSRPSTKPASQGKPKLKPVLVFFHGGRFAIGNTNSPFYTGKYFAQAQDIVVVTVTYRLNIFGFPGAPGETQNLGLRDQRAAVEWIRDNAAAFGGDPDKITLSGQSSGGVSIDYWTYAFREDPIAHGLIATSGNAFSFPVNAPGVPERNWNTVVAAVGCANETEVMDCMRRADWRAIEAAAGAVRPTASTSVLRSIPPFYPQPEKQLVFSDYESLTEAGSFAPIPILMGMNNNEDGYYRIPAFRVGTVPTDAQVASFLLESFTCPVSYQSQARRDFGVPSFAYRFFADWENTRLFPTSGAYHGVDMHMVFGASEDTSGLPDSSDQKRLTKIMQLMWFAFSDDPAAGLTKALDWPVFDPKAKTLALLGKDNVPKVEFVKPSEYDAPCSTVTMGALGTGV</sequence>
<dbReference type="InterPro" id="IPR050654">
    <property type="entry name" value="AChE-related_enzymes"/>
</dbReference>
<dbReference type="InterPro" id="IPR019819">
    <property type="entry name" value="Carboxylesterase_B_CS"/>
</dbReference>
<feature type="chain" id="PRO_5040539911" description="Carboxylic ester hydrolase" evidence="3">
    <location>
        <begin position="24"/>
        <end position="534"/>
    </location>
</feature>
<dbReference type="InterPro" id="IPR002018">
    <property type="entry name" value="CarbesteraseB"/>
</dbReference>
<dbReference type="EC" id="3.1.1.-" evidence="3"/>
<feature type="signal peptide" evidence="3">
    <location>
        <begin position="1"/>
        <end position="23"/>
    </location>
</feature>
<evidence type="ECO:0000256" key="3">
    <source>
        <dbReference type="RuleBase" id="RU361235"/>
    </source>
</evidence>